<evidence type="ECO:0000313" key="1">
    <source>
        <dbReference type="EMBL" id="MDG3494466.1"/>
    </source>
</evidence>
<name>A0A9X4M638_9CYAN</name>
<dbReference type="EMBL" id="VBTY01000048">
    <property type="protein sequence ID" value="MDG3494466.1"/>
    <property type="molecule type" value="Genomic_DNA"/>
</dbReference>
<dbReference type="RefSeq" id="WP_158467618.1">
    <property type="nucleotide sequence ID" value="NZ_VBTY01000048.1"/>
</dbReference>
<comment type="caution">
    <text evidence="1">The sequence shown here is derived from an EMBL/GenBank/DDBJ whole genome shotgun (WGS) entry which is preliminary data.</text>
</comment>
<protein>
    <submittedName>
        <fullName evidence="1">Uncharacterized protein</fullName>
    </submittedName>
</protein>
<organism evidence="1 2">
    <name type="scientific">Pseudanabaena catenata USMAC16</name>
    <dbReference type="NCBI Taxonomy" id="1855837"/>
    <lineage>
        <taxon>Bacteria</taxon>
        <taxon>Bacillati</taxon>
        <taxon>Cyanobacteriota</taxon>
        <taxon>Cyanophyceae</taxon>
        <taxon>Pseudanabaenales</taxon>
        <taxon>Pseudanabaenaceae</taxon>
        <taxon>Pseudanabaena</taxon>
    </lineage>
</organism>
<proteinExistence type="predicted"/>
<dbReference type="AlphaFoldDB" id="A0A9X4M638"/>
<accession>A0A9X4M638</accession>
<evidence type="ECO:0000313" key="2">
    <source>
        <dbReference type="Proteomes" id="UP001152872"/>
    </source>
</evidence>
<keyword evidence="2" id="KW-1185">Reference proteome</keyword>
<reference evidence="1" key="1">
    <citation type="submission" date="2019-05" db="EMBL/GenBank/DDBJ databases">
        <title>Whole genome sequencing of Pseudanabaena catenata USMAC16.</title>
        <authorList>
            <person name="Khan Z."/>
            <person name="Omar W.M."/>
            <person name="Convey P."/>
            <person name="Merican F."/>
            <person name="Najimudin N."/>
        </authorList>
    </citation>
    <scope>NUCLEOTIDE SEQUENCE</scope>
    <source>
        <strain evidence="1">USMAC16</strain>
    </source>
</reference>
<gene>
    <name evidence="1" type="ORF">FEV09_07825</name>
</gene>
<dbReference type="Proteomes" id="UP001152872">
    <property type="component" value="Unassembled WGS sequence"/>
</dbReference>
<sequence length="47" mass="5344">MNWYKKRTSARSADVLFDFVLMQVVTAGHKTQELMGGAERRPSILGF</sequence>